<dbReference type="InterPro" id="IPR017104">
    <property type="entry name" value="AP2_complex_asu"/>
</dbReference>
<feature type="compositionally biased region" description="Basic and acidic residues" evidence="12">
    <location>
        <begin position="629"/>
        <end position="638"/>
    </location>
</feature>
<dbReference type="EMBL" id="AFYH01244227">
    <property type="status" value="NOT_ANNOTATED_CDS"/>
    <property type="molecule type" value="Genomic_DNA"/>
</dbReference>
<dbReference type="SUPFAM" id="SSF55711">
    <property type="entry name" value="Subdomain of clathrin and coatomer appendage domain"/>
    <property type="match status" value="1"/>
</dbReference>
<reference evidence="14" key="3">
    <citation type="submission" date="2025-09" db="UniProtKB">
        <authorList>
            <consortium name="Ensembl"/>
        </authorList>
    </citation>
    <scope>IDENTIFICATION</scope>
</reference>
<dbReference type="Pfam" id="PF01602">
    <property type="entry name" value="Adaptin_N"/>
    <property type="match status" value="1"/>
</dbReference>
<protein>
    <recommendedName>
        <fullName evidence="10">AP-2 complex subunit alpha</fullName>
    </recommendedName>
</protein>
<evidence type="ECO:0000256" key="4">
    <source>
        <dbReference type="ARBA" id="ARBA00022448"/>
    </source>
</evidence>
<accession>M3XGQ1</accession>
<dbReference type="OrthoDB" id="413467at2759"/>
<keyword evidence="15" id="KW-1185">Reference proteome</keyword>
<dbReference type="Bgee" id="ENSLACG00000001520">
    <property type="expression patterns" value="Expressed in pectoral fin and 6 other cell types or tissues"/>
</dbReference>
<comment type="similarity">
    <text evidence="3 10">Belongs to the adaptor complexes large subunit family.</text>
</comment>
<sequence length="967" mass="107341">MPAVSKGDGMRGLAVFISDIRNCKSKEAEIKRINKELANIRSKFKGDKALDGYSKKKYVCKLLFIFLLGHDIDFGHMEAVNLLSSNKYTEKQIGYLFISVLVNSNSELIRLINNAIKNDLASRNPTFMGLALHCIANVGSREMAEAFAADIPKILVAGDTMDSVKQSAALCLLRLYRTSPDLVPMGEWTSRVVHLLNDQHLGVVTAATSLITTLAQKNPDEFKTSVSLAVSRLSRIVTSASTDLQDYTYYFVPAPWLSVKLLRLLQCYPPPEEPAVRGRLTECLETILNKAQEPPKSKKVQHSNAKNAVLFEAISLIIHHDSEPNLLVRACNQLGQFLQHRETNLRYLALESMCTLASSEFSHEAVKTHIETVINALKTERDVSVRQRAVDLLYGMCDRSNAQQIVAEMLNYLETADYSIREEIVLKVAILAEKYAVDYTWYVDTILNLIRIAGDYVSEEVWYRVIQIVINRDDVQGYAAKTVFEALQAPACHENLVKVGGYILGEFGNLIAGDPRSSPLIQFNLLHSKFHLCSVPTRALLLSTYIKFVNLFPEIKGTIQDVLRSDSQLKNSDVELQQRAVEYLRLSSIASTDILATVLEEMPPFPERESSILAKLKRKKGPGTLPDLEDTKKEKHVDVNGGTEPVTAVNASNVSTPSPSADLLGLGVAPSQNSAHPPSSGGSLLVDVFSDVVPSVAPLAPSAEENFESPDLPSTEVVTEEPPAVPVHDADELIDKFICKNNGVLFENQLLQIGLKSEFRQNLGRMYVFYGNKTSTQFLSFAPNVICPDGLQSELNIQAKPVDPVIEGGAQVQQVVNIECVSEFVEAPVLNIQFRYGGALQNISVKLPITLNKFFQPTEMLSQDFFQRWKQLSSPQQEVQNIFKARHPMDPEVTKAKIIGFGVALLEGVDPNPENFVGAGIIHTKTIQVGCLLRLEPNTQAQMYRLTLRTSREVVSQRLCKLLSEQF</sequence>
<dbReference type="GeneTree" id="ENSGT00950000182838"/>
<organism evidence="14 15">
    <name type="scientific">Latimeria chalumnae</name>
    <name type="common">Coelacanth</name>
    <dbReference type="NCBI Taxonomy" id="7897"/>
    <lineage>
        <taxon>Eukaryota</taxon>
        <taxon>Metazoa</taxon>
        <taxon>Chordata</taxon>
        <taxon>Craniata</taxon>
        <taxon>Vertebrata</taxon>
        <taxon>Euteleostomi</taxon>
        <taxon>Coelacanthiformes</taxon>
        <taxon>Coelacanthidae</taxon>
        <taxon>Latimeria</taxon>
    </lineage>
</organism>
<reference evidence="15" key="1">
    <citation type="submission" date="2011-08" db="EMBL/GenBank/DDBJ databases">
        <title>The draft genome of Latimeria chalumnae.</title>
        <authorList>
            <person name="Di Palma F."/>
            <person name="Alfoldi J."/>
            <person name="Johnson J."/>
            <person name="Berlin A."/>
            <person name="Gnerre S."/>
            <person name="Jaffe D."/>
            <person name="MacCallum I."/>
            <person name="Young S."/>
            <person name="Walker B.J."/>
            <person name="Lander E."/>
            <person name="Lindblad-Toh K."/>
        </authorList>
    </citation>
    <scope>NUCLEOTIDE SEQUENCE [LARGE SCALE GENOMIC DNA]</scope>
    <source>
        <strain evidence="15">Wild caught</strain>
    </source>
</reference>
<evidence type="ECO:0000256" key="11">
    <source>
        <dbReference type="PIRSR" id="PIRSR037091-1"/>
    </source>
</evidence>
<dbReference type="FunFam" id="3.30.310.10:FF:000004">
    <property type="entry name" value="AP-2 complex subunit alpha"/>
    <property type="match status" value="1"/>
</dbReference>
<dbReference type="Pfam" id="PF02883">
    <property type="entry name" value="Alpha_adaptinC2"/>
    <property type="match status" value="1"/>
</dbReference>
<evidence type="ECO:0000256" key="2">
    <source>
        <dbReference type="ARBA" id="ARBA00004277"/>
    </source>
</evidence>
<evidence type="ECO:0000313" key="15">
    <source>
        <dbReference type="Proteomes" id="UP000008672"/>
    </source>
</evidence>
<dbReference type="InterPro" id="IPR050840">
    <property type="entry name" value="Adaptor_Complx_Large_Subunit"/>
</dbReference>
<dbReference type="Proteomes" id="UP000008672">
    <property type="component" value="Unassembled WGS sequence"/>
</dbReference>
<evidence type="ECO:0000256" key="10">
    <source>
        <dbReference type="PIRNR" id="PIRNR037091"/>
    </source>
</evidence>
<dbReference type="InterPro" id="IPR013041">
    <property type="entry name" value="Clathrin_app_Ig-like_sf"/>
</dbReference>
<proteinExistence type="inferred from homology"/>
<dbReference type="InterPro" id="IPR012295">
    <property type="entry name" value="TBP_dom_sf"/>
</dbReference>
<evidence type="ECO:0000256" key="3">
    <source>
        <dbReference type="ARBA" id="ARBA00006613"/>
    </source>
</evidence>
<dbReference type="Gene3D" id="2.60.40.1230">
    <property type="match status" value="1"/>
</dbReference>
<dbReference type="InterPro" id="IPR003164">
    <property type="entry name" value="Clathrin_a-adaptin_app_sub_C"/>
</dbReference>
<comment type="subcellular location">
    <subcellularLocation>
        <location evidence="1">Cell membrane</location>
    </subcellularLocation>
    <subcellularLocation>
        <location evidence="2">Membrane</location>
        <location evidence="2">Coated pit</location>
        <topology evidence="2">Peripheral membrane protein</topology>
        <orientation evidence="2">Cytoplasmic side</orientation>
    </subcellularLocation>
</comment>
<dbReference type="HOGENOM" id="CLU_003824_1_0_1"/>
<feature type="binding site" evidence="11">
    <location>
        <begin position="57"/>
        <end position="61"/>
    </location>
    <ligand>
        <name>a 1,2-diacyl-sn-glycero-3-phospho-(1D-myo-inositol-3,4,5-trisphosphate)</name>
        <dbReference type="ChEBI" id="CHEBI:57836"/>
    </ligand>
</feature>
<dbReference type="InterPro" id="IPR016024">
    <property type="entry name" value="ARM-type_fold"/>
</dbReference>
<keyword evidence="5" id="KW-1003">Cell membrane</keyword>
<dbReference type="SMART" id="SM00809">
    <property type="entry name" value="Alpha_adaptinC2"/>
    <property type="match status" value="1"/>
</dbReference>
<gene>
    <name evidence="14" type="primary">AP2A2</name>
    <name evidence="14" type="synonym">LOC102357859</name>
</gene>
<dbReference type="SUPFAM" id="SSF48371">
    <property type="entry name" value="ARM repeat"/>
    <property type="match status" value="1"/>
</dbReference>
<dbReference type="GO" id="GO:0072583">
    <property type="term" value="P:clathrin-dependent endocytosis"/>
    <property type="evidence" value="ECO:0007669"/>
    <property type="project" value="InterPro"/>
</dbReference>
<feature type="domain" description="Clathrin adaptor alpha/beta/gamma-adaptin appendage Ig-like subdomain" evidence="13">
    <location>
        <begin position="735"/>
        <end position="848"/>
    </location>
</feature>
<dbReference type="InterPro" id="IPR009028">
    <property type="entry name" value="Coatomer/calthrin_app_sub_C"/>
</dbReference>
<evidence type="ECO:0000313" key="14">
    <source>
        <dbReference type="Ensembl" id="ENSLACP00000021907.1"/>
    </source>
</evidence>
<dbReference type="InterPro" id="IPR011989">
    <property type="entry name" value="ARM-like"/>
</dbReference>
<name>M3XGQ1_LATCH</name>
<dbReference type="InterPro" id="IPR008152">
    <property type="entry name" value="Clathrin_a/b/g-adaptin_app_Ig"/>
</dbReference>
<evidence type="ECO:0000256" key="6">
    <source>
        <dbReference type="ARBA" id="ARBA00022583"/>
    </source>
</evidence>
<dbReference type="EMBL" id="AFYH01244223">
    <property type="status" value="NOT_ANNOTATED_CDS"/>
    <property type="molecule type" value="Genomic_DNA"/>
</dbReference>
<dbReference type="InterPro" id="IPR002553">
    <property type="entry name" value="Clathrin/coatomer_adapt-like_N"/>
</dbReference>
<dbReference type="EMBL" id="AFYH01244221">
    <property type="status" value="NOT_ANNOTATED_CDS"/>
    <property type="molecule type" value="Genomic_DNA"/>
</dbReference>
<dbReference type="FunFam" id="1.25.10.10:FF:000020">
    <property type="entry name" value="AP-2 complex subunit alpha"/>
    <property type="match status" value="1"/>
</dbReference>
<feature type="compositionally biased region" description="Polar residues" evidence="12">
    <location>
        <begin position="649"/>
        <end position="659"/>
    </location>
</feature>
<evidence type="ECO:0000256" key="5">
    <source>
        <dbReference type="ARBA" id="ARBA00022475"/>
    </source>
</evidence>
<keyword evidence="9 10" id="KW-0168">Coated pit</keyword>
<dbReference type="EMBL" id="AFYH01244224">
    <property type="status" value="NOT_ANNOTATED_CDS"/>
    <property type="molecule type" value="Genomic_DNA"/>
</dbReference>
<dbReference type="PIRSF" id="PIRSF037091">
    <property type="entry name" value="AP2_complex_alpha"/>
    <property type="match status" value="1"/>
</dbReference>
<dbReference type="Gene3D" id="3.30.310.10">
    <property type="entry name" value="TATA-Binding Protein"/>
    <property type="match status" value="1"/>
</dbReference>
<dbReference type="FunFam" id="2.60.40.1230:FF:000003">
    <property type="entry name" value="AP-2 complex subunit alpha"/>
    <property type="match status" value="1"/>
</dbReference>
<keyword evidence="4 10" id="KW-0813">Transport</keyword>
<dbReference type="EMBL" id="AFYH01244226">
    <property type="status" value="NOT_ANNOTATED_CDS"/>
    <property type="molecule type" value="Genomic_DNA"/>
</dbReference>
<reference evidence="14" key="2">
    <citation type="submission" date="2025-08" db="UniProtKB">
        <authorList>
            <consortium name="Ensembl"/>
        </authorList>
    </citation>
    <scope>IDENTIFICATION</scope>
</reference>
<dbReference type="SUPFAM" id="SSF49348">
    <property type="entry name" value="Clathrin adaptor appendage domain"/>
    <property type="match status" value="1"/>
</dbReference>
<feature type="region of interest" description="Disordered" evidence="12">
    <location>
        <begin position="702"/>
        <end position="721"/>
    </location>
</feature>
<feature type="binding site" evidence="11">
    <location>
        <begin position="11"/>
        <end position="12"/>
    </location>
    <ligand>
        <name>a 1,2-diacyl-sn-glycero-3-phospho-(1D-myo-inositol-3,4,5-trisphosphate)</name>
        <dbReference type="ChEBI" id="CHEBI:57836"/>
    </ligand>
</feature>
<dbReference type="EMBL" id="AFYH01244225">
    <property type="status" value="NOT_ANNOTATED_CDS"/>
    <property type="molecule type" value="Genomic_DNA"/>
</dbReference>
<feature type="binding site" evidence="11">
    <location>
        <position position="53"/>
    </location>
    <ligand>
        <name>a 1,2-diacyl-sn-glycero-3-phospho-(1D-myo-inositol-3,4,5-trisphosphate)</name>
        <dbReference type="ChEBI" id="CHEBI:57836"/>
    </ligand>
</feature>
<keyword evidence="8 10" id="KW-0472">Membrane</keyword>
<dbReference type="AlphaFoldDB" id="M3XGQ1"/>
<dbReference type="EMBL" id="AFYH01244222">
    <property type="status" value="NOT_ANNOTATED_CDS"/>
    <property type="molecule type" value="Genomic_DNA"/>
</dbReference>
<evidence type="ECO:0000256" key="1">
    <source>
        <dbReference type="ARBA" id="ARBA00004236"/>
    </source>
</evidence>
<feature type="compositionally biased region" description="Polar residues" evidence="12">
    <location>
        <begin position="670"/>
        <end position="679"/>
    </location>
</feature>
<dbReference type="GO" id="GO:0006886">
    <property type="term" value="P:intracellular protein transport"/>
    <property type="evidence" value="ECO:0007669"/>
    <property type="project" value="UniProtKB-UniRule"/>
</dbReference>
<feature type="binding site" evidence="11">
    <location>
        <position position="43"/>
    </location>
    <ligand>
        <name>a 1,2-diacyl-sn-glycero-3-phospho-(1D-myo-inositol-3,4,5-trisphosphate)</name>
        <dbReference type="ChEBI" id="CHEBI:57836"/>
    </ligand>
</feature>
<comment type="function">
    <text evidence="10">Component of the adaptor protein complex 2 (AP-2). Adaptor protein complexes function in protein transport via transport vesicles in different membrane traffic pathways. Adaptor protein complexes are vesicle coat components and appear to be involved in cargo selection and vesicle formation. AP-2 is involved in clathrin-dependent endocytosis in which cargo proteins are incorporated into vesicles surrounded by clathrin (clathrin-coated vesicles, CCVs) which are destined for fusion with the early endosome. The clathrin lattice serves as a mechanical scaffold but is itself unable to bind directly to membrane components. Clathrin-associated adaptor protein (AP) complexes which can bind directly to both the clathrin lattice and to the lipid and protein components of membranes are considered to be the major clathrin adaptors contributing the CCV formation. AP-2 also serves as a cargo receptor to selectively sort the membrane proteins involved in receptor-mediated endocytosis. AP-2 seems to play a role in the recycling of synaptic vesicle membranes from the presynaptic surface. AP-2 recognizes Y-X-X-[FILMV] (Y-X-X-Phi) and [ED]-X-X-X-L-[LI] endocytosis signal motifs within the cytosolic tails of transmembrane cargo molecules. AP-2 may also play a role in maintaining normal post-endocytic trafficking through the ARF6-regulated, non-clathrin pathway. The AP-2 alpha subunit binds polyphosphoinositide-containing lipids, positioning AP-2 on the membrane. The AP-2 alpha subunit acts via its C-terminal appendage domain as a scaffolding platform for endocytic accessory proteins. The AP-2 alpha and AP-2 sigma subunits are thought to contribute to the recognition of the [ED]-X-X-X-L-[LI] motif.</text>
</comment>
<dbReference type="PANTHER" id="PTHR22780">
    <property type="entry name" value="ADAPTIN, ALPHA/GAMMA/EPSILON"/>
    <property type="match status" value="1"/>
</dbReference>
<evidence type="ECO:0000256" key="7">
    <source>
        <dbReference type="ARBA" id="ARBA00022927"/>
    </source>
</evidence>
<feature type="region of interest" description="Disordered" evidence="12">
    <location>
        <begin position="619"/>
        <end position="679"/>
    </location>
</feature>
<evidence type="ECO:0000256" key="9">
    <source>
        <dbReference type="ARBA" id="ARBA00023176"/>
    </source>
</evidence>
<dbReference type="Gene3D" id="1.25.10.10">
    <property type="entry name" value="Leucine-rich Repeat Variant"/>
    <property type="match status" value="1"/>
</dbReference>
<dbReference type="GO" id="GO:0030122">
    <property type="term" value="C:AP-2 adaptor complex"/>
    <property type="evidence" value="ECO:0007669"/>
    <property type="project" value="InterPro"/>
</dbReference>
<keyword evidence="7 10" id="KW-0653">Protein transport</keyword>
<dbReference type="Pfam" id="PF02296">
    <property type="entry name" value="Alpha_adaptin_C"/>
    <property type="match status" value="1"/>
</dbReference>
<comment type="subunit">
    <text evidence="10">Adaptor protein complex 2 (AP-2) is a heterotetramer composed of two large adaptins (alpha-type subunit AP2A1 or AP2A2 and beta-type subunit AP2B1), a medium adaptin (mu-type subunit AP2M1) and a small adaptin (sigma-type subunit AP2S1).</text>
</comment>
<evidence type="ECO:0000256" key="8">
    <source>
        <dbReference type="ARBA" id="ARBA00023136"/>
    </source>
</evidence>
<evidence type="ECO:0000256" key="12">
    <source>
        <dbReference type="SAM" id="MobiDB-lite"/>
    </source>
</evidence>
<evidence type="ECO:0000259" key="13">
    <source>
        <dbReference type="SMART" id="SM00809"/>
    </source>
</evidence>
<keyword evidence="6 10" id="KW-0254">Endocytosis</keyword>
<dbReference type="Ensembl" id="ENSLACT00000026036.1">
    <property type="protein sequence ID" value="ENSLACP00000021907.1"/>
    <property type="gene ID" value="ENSLACG00000001520.2"/>
</dbReference>
<dbReference type="GO" id="GO:0035615">
    <property type="term" value="F:clathrin adaptor activity"/>
    <property type="evidence" value="ECO:0007669"/>
    <property type="project" value="InterPro"/>
</dbReference>